<evidence type="ECO:0000313" key="7">
    <source>
        <dbReference type="Proteomes" id="UP000292702"/>
    </source>
</evidence>
<evidence type="ECO:0000256" key="3">
    <source>
        <dbReference type="ARBA" id="ARBA00023186"/>
    </source>
</evidence>
<dbReference type="FunFam" id="3.40.50.300:FF:000025">
    <property type="entry name" value="ATP-dependent Clp protease subunit"/>
    <property type="match status" value="1"/>
</dbReference>
<dbReference type="InterPro" id="IPR019489">
    <property type="entry name" value="Clp_ATPase_C"/>
</dbReference>
<dbReference type="Gene3D" id="1.25.40.20">
    <property type="entry name" value="Ankyrin repeat-containing domain"/>
    <property type="match status" value="1"/>
</dbReference>
<evidence type="ECO:0000256" key="1">
    <source>
        <dbReference type="ARBA" id="ARBA00022741"/>
    </source>
</evidence>
<dbReference type="SUPFAM" id="SSF52540">
    <property type="entry name" value="P-loop containing nucleoside triphosphate hydrolases"/>
    <property type="match status" value="2"/>
</dbReference>
<dbReference type="InterPro" id="IPR041546">
    <property type="entry name" value="ClpA/ClpB_AAA_lid"/>
</dbReference>
<dbReference type="PANTHER" id="PTHR11638">
    <property type="entry name" value="ATP-DEPENDENT CLP PROTEASE"/>
    <property type="match status" value="1"/>
</dbReference>
<dbReference type="Gene3D" id="1.10.8.60">
    <property type="match status" value="1"/>
</dbReference>
<gene>
    <name evidence="6" type="primary">HSP78</name>
    <name evidence="6" type="ORF">EIP91_000550</name>
</gene>
<dbReference type="InterPro" id="IPR036770">
    <property type="entry name" value="Ankyrin_rpt-contain_sf"/>
</dbReference>
<evidence type="ECO:0000259" key="4">
    <source>
        <dbReference type="SMART" id="SM00382"/>
    </source>
</evidence>
<dbReference type="GO" id="GO:0016887">
    <property type="term" value="F:ATP hydrolysis activity"/>
    <property type="evidence" value="ECO:0007669"/>
    <property type="project" value="InterPro"/>
</dbReference>
<dbReference type="Pfam" id="PF17871">
    <property type="entry name" value="AAA_lid_9"/>
    <property type="match status" value="1"/>
</dbReference>
<dbReference type="PRINTS" id="PR00300">
    <property type="entry name" value="CLPPROTEASEA"/>
</dbReference>
<dbReference type="Pfam" id="PF10431">
    <property type="entry name" value="ClpB_D2-small"/>
    <property type="match status" value="1"/>
</dbReference>
<proteinExistence type="predicted"/>
<evidence type="ECO:0000256" key="2">
    <source>
        <dbReference type="ARBA" id="ARBA00022840"/>
    </source>
</evidence>
<dbReference type="Gene3D" id="6.10.140.130">
    <property type="match status" value="1"/>
</dbReference>
<dbReference type="InterPro" id="IPR050130">
    <property type="entry name" value="ClpA_ClpB"/>
</dbReference>
<accession>A0A4V2MWP8</accession>
<dbReference type="InterPro" id="IPR027417">
    <property type="entry name" value="P-loop_NTPase"/>
</dbReference>
<dbReference type="InterPro" id="IPR003959">
    <property type="entry name" value="ATPase_AAA_core"/>
</dbReference>
<protein>
    <submittedName>
        <fullName evidence="6">Chaperone ATPase hsp78</fullName>
    </submittedName>
</protein>
<keyword evidence="2" id="KW-0067">ATP-binding</keyword>
<keyword evidence="7" id="KW-1185">Reference proteome</keyword>
<dbReference type="GO" id="GO:0005524">
    <property type="term" value="F:ATP binding"/>
    <property type="evidence" value="ECO:0007669"/>
    <property type="project" value="UniProtKB-KW"/>
</dbReference>
<dbReference type="STRING" id="92696.A0A4V2MWP8"/>
<feature type="domain" description="Clp ATPase C-terminal" evidence="5">
    <location>
        <begin position="589"/>
        <end position="680"/>
    </location>
</feature>
<evidence type="ECO:0000259" key="5">
    <source>
        <dbReference type="SMART" id="SM01086"/>
    </source>
</evidence>
<dbReference type="CDD" id="cd19499">
    <property type="entry name" value="RecA-like_ClpB_Hsp104-like"/>
    <property type="match status" value="1"/>
</dbReference>
<dbReference type="OrthoDB" id="47330at2759"/>
<dbReference type="InterPro" id="IPR001270">
    <property type="entry name" value="ClpA/B"/>
</dbReference>
<dbReference type="GO" id="GO:0043335">
    <property type="term" value="P:protein unfolding"/>
    <property type="evidence" value="ECO:0007669"/>
    <property type="project" value="TreeGrafter"/>
</dbReference>
<comment type="caution">
    <text evidence="6">The sequence shown here is derived from an EMBL/GenBank/DDBJ whole genome shotgun (WGS) entry which is preliminary data.</text>
</comment>
<dbReference type="SMART" id="SM00382">
    <property type="entry name" value="AAA"/>
    <property type="match status" value="1"/>
</dbReference>
<dbReference type="EMBL" id="RWJN01000110">
    <property type="protein sequence ID" value="TCD67087.1"/>
    <property type="molecule type" value="Genomic_DNA"/>
</dbReference>
<dbReference type="AlphaFoldDB" id="A0A4V2MWP8"/>
<dbReference type="GO" id="GO:0034605">
    <property type="term" value="P:cellular response to heat"/>
    <property type="evidence" value="ECO:0007669"/>
    <property type="project" value="TreeGrafter"/>
</dbReference>
<dbReference type="SUPFAM" id="SSF48403">
    <property type="entry name" value="Ankyrin repeat"/>
    <property type="match status" value="1"/>
</dbReference>
<keyword evidence="1" id="KW-0547">Nucleotide-binding</keyword>
<dbReference type="SMART" id="SM01086">
    <property type="entry name" value="ClpB_D2-small"/>
    <property type="match status" value="1"/>
</dbReference>
<name>A0A4V2MWP8_9APHY</name>
<dbReference type="GO" id="GO:0005759">
    <property type="term" value="C:mitochondrial matrix"/>
    <property type="evidence" value="ECO:0007669"/>
    <property type="project" value="TreeGrafter"/>
</dbReference>
<organism evidence="6 7">
    <name type="scientific">Steccherinum ochraceum</name>
    <dbReference type="NCBI Taxonomy" id="92696"/>
    <lineage>
        <taxon>Eukaryota</taxon>
        <taxon>Fungi</taxon>
        <taxon>Dikarya</taxon>
        <taxon>Basidiomycota</taxon>
        <taxon>Agaricomycotina</taxon>
        <taxon>Agaricomycetes</taxon>
        <taxon>Polyporales</taxon>
        <taxon>Steccherinaceae</taxon>
        <taxon>Steccherinum</taxon>
    </lineage>
</organism>
<feature type="domain" description="AAA+ ATPase" evidence="4">
    <location>
        <begin position="413"/>
        <end position="559"/>
    </location>
</feature>
<dbReference type="Pfam" id="PF07724">
    <property type="entry name" value="AAA_2"/>
    <property type="match status" value="1"/>
</dbReference>
<dbReference type="Gene3D" id="3.40.50.300">
    <property type="entry name" value="P-loop containing nucleotide triphosphate hydrolases"/>
    <property type="match status" value="3"/>
</dbReference>
<keyword evidence="3" id="KW-0143">Chaperone</keyword>
<dbReference type="InterPro" id="IPR003593">
    <property type="entry name" value="AAA+_ATPase"/>
</dbReference>
<dbReference type="GO" id="GO:0042026">
    <property type="term" value="P:protein refolding"/>
    <property type="evidence" value="ECO:0007669"/>
    <property type="project" value="TreeGrafter"/>
</dbReference>
<reference evidence="6 7" key="1">
    <citation type="submission" date="2018-11" db="EMBL/GenBank/DDBJ databases">
        <title>Genome assembly of Steccherinum ochraceum LE-BIN_3174, the white-rot fungus of the Steccherinaceae family (The Residual Polyporoid clade, Polyporales, Basidiomycota).</title>
        <authorList>
            <person name="Fedorova T.V."/>
            <person name="Glazunova O.A."/>
            <person name="Landesman E.O."/>
            <person name="Moiseenko K.V."/>
            <person name="Psurtseva N.V."/>
            <person name="Savinova O.S."/>
            <person name="Shakhova N.V."/>
            <person name="Tyazhelova T.V."/>
            <person name="Vasina D.V."/>
        </authorList>
    </citation>
    <scope>NUCLEOTIDE SEQUENCE [LARGE SCALE GENOMIC DNA]</scope>
    <source>
        <strain evidence="6 7">LE-BIN_3174</strain>
    </source>
</reference>
<sequence length="1041" mass="115494">MPPGGPGGGGGGFPSFMMGQQKAKGEALKEYSVDLTELARNGKLDPTIGRDEGAWLRFMSALGRGVDILLANRDPKDYTNLVPQDEVQPGRVGKTAILEGLASRIVSKEVPESLQNKRVLSIDLSAIMAGSGIRGAFEEKFKALIRDIEDEENYWHGKDAALERRFQPVTIEEPTVESTISILRGLKPRYEVHHGVEISDSALVTAAVYGARYISDRFLPDKAIDLKLDREIMTLQIELESLKNETDVFSVERRDSVEGQLKAKRAEAEKLTTIWQAERDRLEHQKDLKQRLEDAKHELEVAQRQGQFDKASRLRYATIPELERQLPKEAERPEDLDSPLAMLHDRVTSSDISRVVAKATGIPVQNLLKGERDKLVHMEDSLRNRVVGQDHVVSAVSDAVRISRAGLQAPNRPIASFLFLGPTGVGKTELCKALASFLFDDEQRGLININMSEYHDRHTISRLIGAAPGYVGFEEGGQLTEAVRRKPYAVILLDELEKAHKDVAMILLQILDEGSLTDSQGRKVDFKASNTIVCLTSNLGSDILAHKSASDSNGVVTSEARDEVLERTAEYFPPELLNRLDSMLVFNKLSKTSILQVVSLRLNDVAERLKNRRITLDVDDAARDWLAQEGYSELYGARAIARVVRTKVLFPLAQKLLNGTIRDGDVVTVRVSAEDGVLDIRDNHPPDAAIGSSDPDISLPLDNAVTAQFMDLIQIRGRQRLPSVVVKLSEKSVLRVKNVARLRLLAIQATRAAAAALPPAITTNLQVEPDLQPLYPTSPQISHLLSPNVGLSPTQKEELISHCLTRACIFGDFALLSYLVLDPVTQAFIDLSKQEEDGLSLISITILGFGSDSERDVEREECVRLLISEGADVNQSDYAGWNSLHHAALVAPPTLVSHLLTHGCSPLSVTRRNLTALDVITASTTLPGREDVALLLAEAMREQGWTGGRMEERRRATEKRRRRLRLGKQRDIQDDLNKTLSIDPRWWGGLEAESQRLELMDEDEEENMGDIDLLTPRTDFTSMLVFAPHALPDIFQNLITH</sequence>
<evidence type="ECO:0000313" key="6">
    <source>
        <dbReference type="EMBL" id="TCD67087.1"/>
    </source>
</evidence>
<dbReference type="Proteomes" id="UP000292702">
    <property type="component" value="Unassembled WGS sequence"/>
</dbReference>
<dbReference type="PANTHER" id="PTHR11638:SF176">
    <property type="entry name" value="HEAT SHOCK PROTEIN 78, MITOCHONDRIAL"/>
    <property type="match status" value="1"/>
</dbReference>